<feature type="region of interest" description="Disordered" evidence="1">
    <location>
        <begin position="51"/>
        <end position="120"/>
    </location>
</feature>
<feature type="compositionally biased region" description="Polar residues" evidence="1">
    <location>
        <begin position="54"/>
        <end position="68"/>
    </location>
</feature>
<accession>K5WSE6</accession>
<evidence type="ECO:0000256" key="1">
    <source>
        <dbReference type="SAM" id="MobiDB-lite"/>
    </source>
</evidence>
<dbReference type="InParanoid" id="K5WSE6"/>
<evidence type="ECO:0000313" key="2">
    <source>
        <dbReference type="EMBL" id="EKM53297.1"/>
    </source>
</evidence>
<dbReference type="Proteomes" id="UP000008370">
    <property type="component" value="Unassembled WGS sequence"/>
</dbReference>
<dbReference type="RefSeq" id="XP_007397989.1">
    <property type="nucleotide sequence ID" value="XM_007397927.1"/>
</dbReference>
<sequence length="154" mass="15883">MSVVQVGIHLKAASTEGAQCSSILNRQSENPAVASLLSLSMAAAEAAPIPVPQTPASTVSPPLGSNSYTGSSHNGHGSLNGSGHSTTTSKVQSAMKHRRLSSTGQSKRRLSDAREATSRPSCVPCFSVGVQGADRLVLRFALAGLRPCSLHPRP</sequence>
<feature type="compositionally biased region" description="Low complexity" evidence="1">
    <location>
        <begin position="69"/>
        <end position="89"/>
    </location>
</feature>
<organism evidence="2 3">
    <name type="scientific">Phanerochaete carnosa (strain HHB-10118-sp)</name>
    <name type="common">White-rot fungus</name>
    <name type="synonym">Peniophora carnosa</name>
    <dbReference type="NCBI Taxonomy" id="650164"/>
    <lineage>
        <taxon>Eukaryota</taxon>
        <taxon>Fungi</taxon>
        <taxon>Dikarya</taxon>
        <taxon>Basidiomycota</taxon>
        <taxon>Agaricomycotina</taxon>
        <taxon>Agaricomycetes</taxon>
        <taxon>Polyporales</taxon>
        <taxon>Phanerochaetaceae</taxon>
        <taxon>Phanerochaete</taxon>
    </lineage>
</organism>
<gene>
    <name evidence="2" type="ORF">PHACADRAFT_259562</name>
</gene>
<reference evidence="2 3" key="1">
    <citation type="journal article" date="2012" name="BMC Genomics">
        <title>Comparative genomics of the white-rot fungi, Phanerochaete carnosa and P. chrysosporium, to elucidate the genetic basis of the distinct wood types they colonize.</title>
        <authorList>
            <person name="Suzuki H."/>
            <person name="MacDonald J."/>
            <person name="Syed K."/>
            <person name="Salamov A."/>
            <person name="Hori C."/>
            <person name="Aerts A."/>
            <person name="Henrissat B."/>
            <person name="Wiebenga A."/>
            <person name="vanKuyk P.A."/>
            <person name="Barry K."/>
            <person name="Lindquist E."/>
            <person name="LaButti K."/>
            <person name="Lapidus A."/>
            <person name="Lucas S."/>
            <person name="Coutinho P."/>
            <person name="Gong Y."/>
            <person name="Samejima M."/>
            <person name="Mahadevan R."/>
            <person name="Abou-Zaid M."/>
            <person name="de Vries R.P."/>
            <person name="Igarashi K."/>
            <person name="Yadav J.S."/>
            <person name="Grigoriev I.V."/>
            <person name="Master E.R."/>
        </authorList>
    </citation>
    <scope>NUCLEOTIDE SEQUENCE [LARGE SCALE GENOMIC DNA]</scope>
    <source>
        <strain evidence="2 3">HHB-10118-sp</strain>
    </source>
</reference>
<dbReference type="HOGENOM" id="CLU_1704871_0_0_1"/>
<dbReference type="OrthoDB" id="2152896at2759"/>
<dbReference type="AlphaFoldDB" id="K5WSE6"/>
<dbReference type="KEGG" id="pco:PHACADRAFT_259562"/>
<name>K5WSE6_PHACS</name>
<dbReference type="EMBL" id="JH930474">
    <property type="protein sequence ID" value="EKM53297.1"/>
    <property type="molecule type" value="Genomic_DNA"/>
</dbReference>
<proteinExistence type="predicted"/>
<keyword evidence="3" id="KW-1185">Reference proteome</keyword>
<evidence type="ECO:0000313" key="3">
    <source>
        <dbReference type="Proteomes" id="UP000008370"/>
    </source>
</evidence>
<dbReference type="GeneID" id="18917454"/>
<protein>
    <submittedName>
        <fullName evidence="2">Uncharacterized protein</fullName>
    </submittedName>
</protein>